<gene>
    <name evidence="2" type="ORF">GALMADRAFT_143881</name>
</gene>
<sequence>MIPFVTFAALFLALVSQGFGLPYSAVPPPTGATIYRSGGTSNGGFDIGNFGNENTGTNKVSGSSGKNFGFSGNNIASAFSGSDLSNVLSGNSGTISFRK</sequence>
<keyword evidence="3" id="KW-1185">Reference proteome</keyword>
<reference evidence="3" key="1">
    <citation type="journal article" date="2014" name="Proc. Natl. Acad. Sci. U.S.A.">
        <title>Extensive sampling of basidiomycete genomes demonstrates inadequacy of the white-rot/brown-rot paradigm for wood decay fungi.</title>
        <authorList>
            <person name="Riley R."/>
            <person name="Salamov A.A."/>
            <person name="Brown D.W."/>
            <person name="Nagy L.G."/>
            <person name="Floudas D."/>
            <person name="Held B.W."/>
            <person name="Levasseur A."/>
            <person name="Lombard V."/>
            <person name="Morin E."/>
            <person name="Otillar R."/>
            <person name="Lindquist E.A."/>
            <person name="Sun H."/>
            <person name="LaButti K.M."/>
            <person name="Schmutz J."/>
            <person name="Jabbour D."/>
            <person name="Luo H."/>
            <person name="Baker S.E."/>
            <person name="Pisabarro A.G."/>
            <person name="Walton J.D."/>
            <person name="Blanchette R.A."/>
            <person name="Henrissat B."/>
            <person name="Martin F."/>
            <person name="Cullen D."/>
            <person name="Hibbett D.S."/>
            <person name="Grigoriev I.V."/>
        </authorList>
    </citation>
    <scope>NUCLEOTIDE SEQUENCE [LARGE SCALE GENOMIC DNA]</scope>
    <source>
        <strain evidence="3">CBS 339.88</strain>
    </source>
</reference>
<evidence type="ECO:0000313" key="2">
    <source>
        <dbReference type="EMBL" id="KDR71628.1"/>
    </source>
</evidence>
<protein>
    <submittedName>
        <fullName evidence="2">Uncharacterized protein</fullName>
    </submittedName>
</protein>
<keyword evidence="1" id="KW-0732">Signal</keyword>
<evidence type="ECO:0000256" key="1">
    <source>
        <dbReference type="SAM" id="SignalP"/>
    </source>
</evidence>
<proteinExistence type="predicted"/>
<organism evidence="2 3">
    <name type="scientific">Galerina marginata (strain CBS 339.88)</name>
    <dbReference type="NCBI Taxonomy" id="685588"/>
    <lineage>
        <taxon>Eukaryota</taxon>
        <taxon>Fungi</taxon>
        <taxon>Dikarya</taxon>
        <taxon>Basidiomycota</taxon>
        <taxon>Agaricomycotina</taxon>
        <taxon>Agaricomycetes</taxon>
        <taxon>Agaricomycetidae</taxon>
        <taxon>Agaricales</taxon>
        <taxon>Agaricineae</taxon>
        <taxon>Strophariaceae</taxon>
        <taxon>Galerina</taxon>
    </lineage>
</organism>
<accession>A0A067SXZ1</accession>
<evidence type="ECO:0000313" key="3">
    <source>
        <dbReference type="Proteomes" id="UP000027222"/>
    </source>
</evidence>
<dbReference type="HOGENOM" id="CLU_2320551_0_0_1"/>
<dbReference type="EMBL" id="KL142392">
    <property type="protein sequence ID" value="KDR71628.1"/>
    <property type="molecule type" value="Genomic_DNA"/>
</dbReference>
<feature type="chain" id="PRO_5001649162" evidence="1">
    <location>
        <begin position="21"/>
        <end position="99"/>
    </location>
</feature>
<dbReference type="Proteomes" id="UP000027222">
    <property type="component" value="Unassembled WGS sequence"/>
</dbReference>
<feature type="signal peptide" evidence="1">
    <location>
        <begin position="1"/>
        <end position="20"/>
    </location>
</feature>
<dbReference type="AlphaFoldDB" id="A0A067SXZ1"/>
<name>A0A067SXZ1_GALM3</name>